<protein>
    <submittedName>
        <fullName evidence="7">Outer membrane protein OmpA-like peptidoglycan-associated protein</fullName>
    </submittedName>
</protein>
<dbReference type="PANTHER" id="PTHR30329">
    <property type="entry name" value="STATOR ELEMENT OF FLAGELLAR MOTOR COMPLEX"/>
    <property type="match status" value="1"/>
</dbReference>
<evidence type="ECO:0000256" key="2">
    <source>
        <dbReference type="ARBA" id="ARBA00023136"/>
    </source>
</evidence>
<dbReference type="EMBL" id="VLLN01000002">
    <property type="protein sequence ID" value="TWJ33128.1"/>
    <property type="molecule type" value="Genomic_DNA"/>
</dbReference>
<keyword evidence="3" id="KW-0998">Cell outer membrane</keyword>
<dbReference type="InterPro" id="IPR050330">
    <property type="entry name" value="Bact_OuterMem_StrucFunc"/>
</dbReference>
<evidence type="ECO:0000256" key="3">
    <source>
        <dbReference type="ARBA" id="ARBA00023237"/>
    </source>
</evidence>
<organism evidence="7 8">
    <name type="scientific">Geobacter argillaceus</name>
    <dbReference type="NCBI Taxonomy" id="345631"/>
    <lineage>
        <taxon>Bacteria</taxon>
        <taxon>Pseudomonadati</taxon>
        <taxon>Thermodesulfobacteriota</taxon>
        <taxon>Desulfuromonadia</taxon>
        <taxon>Geobacterales</taxon>
        <taxon>Geobacteraceae</taxon>
        <taxon>Geobacter</taxon>
    </lineage>
</organism>
<name>A0A562WRU6_9BACT</name>
<feature type="chain" id="PRO_5022172546" evidence="5">
    <location>
        <begin position="20"/>
        <end position="218"/>
    </location>
</feature>
<feature type="signal peptide" evidence="5">
    <location>
        <begin position="1"/>
        <end position="19"/>
    </location>
</feature>
<feature type="domain" description="OmpA-like" evidence="6">
    <location>
        <begin position="99"/>
        <end position="216"/>
    </location>
</feature>
<evidence type="ECO:0000256" key="1">
    <source>
        <dbReference type="ARBA" id="ARBA00004442"/>
    </source>
</evidence>
<dbReference type="PANTHER" id="PTHR30329:SF21">
    <property type="entry name" value="LIPOPROTEIN YIAD-RELATED"/>
    <property type="match status" value="1"/>
</dbReference>
<dbReference type="Pfam" id="PF00691">
    <property type="entry name" value="OmpA"/>
    <property type="match status" value="1"/>
</dbReference>
<dbReference type="AlphaFoldDB" id="A0A562WRU6"/>
<evidence type="ECO:0000256" key="5">
    <source>
        <dbReference type="SAM" id="SignalP"/>
    </source>
</evidence>
<gene>
    <name evidence="7" type="ORF">JN12_00541</name>
</gene>
<dbReference type="PROSITE" id="PS51123">
    <property type="entry name" value="OMPA_2"/>
    <property type="match status" value="1"/>
</dbReference>
<dbReference type="PROSITE" id="PS01068">
    <property type="entry name" value="OMPA_1"/>
    <property type="match status" value="1"/>
</dbReference>
<dbReference type="Pfam" id="PF13488">
    <property type="entry name" value="Gly-zipper_Omp"/>
    <property type="match status" value="1"/>
</dbReference>
<evidence type="ECO:0000259" key="6">
    <source>
        <dbReference type="PROSITE" id="PS51123"/>
    </source>
</evidence>
<dbReference type="InterPro" id="IPR036737">
    <property type="entry name" value="OmpA-like_sf"/>
</dbReference>
<dbReference type="Gene3D" id="3.30.1330.60">
    <property type="entry name" value="OmpA-like domain"/>
    <property type="match status" value="1"/>
</dbReference>
<dbReference type="InterPro" id="IPR006664">
    <property type="entry name" value="OMP_bac"/>
</dbReference>
<evidence type="ECO:0000313" key="7">
    <source>
        <dbReference type="EMBL" id="TWJ33128.1"/>
    </source>
</evidence>
<keyword evidence="8" id="KW-1185">Reference proteome</keyword>
<evidence type="ECO:0000256" key="4">
    <source>
        <dbReference type="PROSITE-ProRule" id="PRU00473"/>
    </source>
</evidence>
<dbReference type="OrthoDB" id="9805566at2"/>
<proteinExistence type="predicted"/>
<comment type="subcellular location">
    <subcellularLocation>
        <location evidence="1">Cell outer membrane</location>
    </subcellularLocation>
</comment>
<comment type="caution">
    <text evidence="7">The sequence shown here is derived from an EMBL/GenBank/DDBJ whole genome shotgun (WGS) entry which is preliminary data.</text>
</comment>
<dbReference type="Proteomes" id="UP000319449">
    <property type="component" value="Unassembled WGS sequence"/>
</dbReference>
<dbReference type="RefSeq" id="WP_145017829.1">
    <property type="nucleotide sequence ID" value="NZ_VLLN01000002.1"/>
</dbReference>
<dbReference type="GO" id="GO:0009279">
    <property type="term" value="C:cell outer membrane"/>
    <property type="evidence" value="ECO:0007669"/>
    <property type="project" value="UniProtKB-SubCell"/>
</dbReference>
<accession>A0A562WRU6</accession>
<dbReference type="InterPro" id="IPR039567">
    <property type="entry name" value="Gly-zipper"/>
</dbReference>
<dbReference type="CDD" id="cd07185">
    <property type="entry name" value="OmpA_C-like"/>
    <property type="match status" value="1"/>
</dbReference>
<keyword evidence="5" id="KW-0732">Signal</keyword>
<dbReference type="PRINTS" id="PR01023">
    <property type="entry name" value="NAFLGMOTY"/>
</dbReference>
<keyword evidence="2 4" id="KW-0472">Membrane</keyword>
<dbReference type="SUPFAM" id="SSF103088">
    <property type="entry name" value="OmpA-like"/>
    <property type="match status" value="1"/>
</dbReference>
<reference evidence="7 8" key="1">
    <citation type="submission" date="2019-07" db="EMBL/GenBank/DDBJ databases">
        <title>Genomic Encyclopedia of Archaeal and Bacterial Type Strains, Phase II (KMG-II): from individual species to whole genera.</title>
        <authorList>
            <person name="Goeker M."/>
        </authorList>
    </citation>
    <scope>NUCLEOTIDE SEQUENCE [LARGE SCALE GENOMIC DNA]</scope>
    <source>
        <strain evidence="7 8">ATCC BAA-1139</strain>
    </source>
</reference>
<dbReference type="InterPro" id="IPR006665">
    <property type="entry name" value="OmpA-like"/>
</dbReference>
<dbReference type="InterPro" id="IPR006690">
    <property type="entry name" value="OMPA-like_CS"/>
</dbReference>
<evidence type="ECO:0000313" key="8">
    <source>
        <dbReference type="Proteomes" id="UP000319449"/>
    </source>
</evidence>
<dbReference type="PRINTS" id="PR01021">
    <property type="entry name" value="OMPADOMAIN"/>
</dbReference>
<dbReference type="PROSITE" id="PS51257">
    <property type="entry name" value="PROKAR_LIPOPROTEIN"/>
    <property type="match status" value="1"/>
</dbReference>
<sequence>MKRTVCGVLLLAVTLAGCAEPLSRTQKGSLIGTGAGAAAGAALGQAIGRNTSSTLIGAGIGAAVGGLSGGLIGNYMDKQEAALRQEFSAVEGASVQRDLDTLAVNFKSDLLFDVNSNAVKGGAFDELARVARVVNQYPQTTLTIAGHTDSTGKADYNQKLSERRAEAVKNALVGQGVAASRINTIGYGASKPIGDNHTESGKAMNRRVNIFIKPNQQQ</sequence>